<dbReference type="PROSITE" id="PS51352">
    <property type="entry name" value="THIOREDOXIN_2"/>
    <property type="match status" value="1"/>
</dbReference>
<evidence type="ECO:0000256" key="4">
    <source>
        <dbReference type="ARBA" id="ARBA00023136"/>
    </source>
</evidence>
<dbReference type="GO" id="GO:0016853">
    <property type="term" value="F:isomerase activity"/>
    <property type="evidence" value="ECO:0007669"/>
    <property type="project" value="UniProtKB-KW"/>
</dbReference>
<dbReference type="CDD" id="cd02961">
    <property type="entry name" value="PDI_a_family"/>
    <property type="match status" value="2"/>
</dbReference>
<feature type="region of interest" description="Disordered" evidence="5">
    <location>
        <begin position="227"/>
        <end position="280"/>
    </location>
</feature>
<evidence type="ECO:0000256" key="2">
    <source>
        <dbReference type="ARBA" id="ARBA00022692"/>
    </source>
</evidence>
<dbReference type="KEGG" id="spo:2541041"/>
<dbReference type="VEuPathDB" id="FungiDB:SPBC3D6.13c"/>
<dbReference type="OMA" id="IFVYFYD"/>
<dbReference type="InterPro" id="IPR013766">
    <property type="entry name" value="Thioredoxin_domain"/>
</dbReference>
<dbReference type="PANTHER" id="PTHR46426">
    <property type="entry name" value="PROTEIN DISULFIDE-ISOMERASE TMX3"/>
    <property type="match status" value="1"/>
</dbReference>
<name>D0EJL8_SCHPM</name>
<feature type="domain" description="Thioredoxin" evidence="8">
    <location>
        <begin position="10"/>
        <end position="135"/>
    </location>
</feature>
<dbReference type="SUPFAM" id="SSF52833">
    <property type="entry name" value="Thioredoxin-like"/>
    <property type="match status" value="3"/>
</dbReference>
<dbReference type="OrthoDB" id="72053at2759"/>
<keyword evidence="4 6" id="KW-0472">Membrane</keyword>
<feature type="signal peptide" evidence="7">
    <location>
        <begin position="1"/>
        <end position="28"/>
    </location>
</feature>
<dbReference type="Pfam" id="PF13848">
    <property type="entry name" value="Thioredoxin_6"/>
    <property type="match status" value="1"/>
</dbReference>
<protein>
    <submittedName>
        <fullName evidence="9">Protein disulfide isomerase 2</fullName>
    </submittedName>
</protein>
<proteinExistence type="predicted"/>
<dbReference type="SMR" id="D0EJL8"/>
<feature type="region of interest" description="Disordered" evidence="5">
    <location>
        <begin position="133"/>
        <end position="153"/>
    </location>
</feature>
<keyword evidence="2 6" id="KW-0812">Transmembrane</keyword>
<dbReference type="GO" id="GO:0005783">
    <property type="term" value="C:endoplasmic reticulum"/>
    <property type="evidence" value="ECO:0007669"/>
    <property type="project" value="TreeGrafter"/>
</dbReference>
<dbReference type="GO" id="GO:0016020">
    <property type="term" value="C:membrane"/>
    <property type="evidence" value="ECO:0007669"/>
    <property type="project" value="UniProtKB-SubCell"/>
</dbReference>
<dbReference type="InterPro" id="IPR052250">
    <property type="entry name" value="PDI_TMX3"/>
</dbReference>
<evidence type="ECO:0000259" key="8">
    <source>
        <dbReference type="PROSITE" id="PS51352"/>
    </source>
</evidence>
<keyword evidence="3 6" id="KW-1133">Transmembrane helix</keyword>
<dbReference type="GeneID" id="2541041"/>
<accession>D0EJL8</accession>
<evidence type="ECO:0000256" key="7">
    <source>
        <dbReference type="SAM" id="SignalP"/>
    </source>
</evidence>
<dbReference type="Gene3D" id="3.40.30.10">
    <property type="entry name" value="Glutaredoxin"/>
    <property type="match status" value="2"/>
</dbReference>
<gene>
    <name evidence="9" type="primary">pdi2</name>
</gene>
<dbReference type="PANTHER" id="PTHR46426:SF1">
    <property type="entry name" value="PROTEIN DISULFIDE-ISOMERASE TMX3"/>
    <property type="match status" value="1"/>
</dbReference>
<dbReference type="EMBL" id="GQ507432">
    <property type="protein sequence ID" value="ACX31133.1"/>
    <property type="molecule type" value="Genomic_DNA"/>
</dbReference>
<evidence type="ECO:0000256" key="6">
    <source>
        <dbReference type="SAM" id="Phobius"/>
    </source>
</evidence>
<evidence type="ECO:0000256" key="5">
    <source>
        <dbReference type="SAM" id="MobiDB-lite"/>
    </source>
</evidence>
<dbReference type="BRENDA" id="5.3.4.1">
    <property type="organism ID" value="5613"/>
</dbReference>
<evidence type="ECO:0000256" key="1">
    <source>
        <dbReference type="ARBA" id="ARBA00004167"/>
    </source>
</evidence>
<reference evidence="9" key="1">
    <citation type="journal article" date="2010" name="Mol. Biol. Rep.">
        <title>A second protein disulfide isomerase plays a protective role against nitrosative and nutritional stresses in Schizosaccharomyces pombe.</title>
        <authorList>
            <person name="Lee E.-H."/>
            <person name="Hyun D.-H."/>
            <person name="Park E.-H."/>
            <person name="Lim C.-J."/>
        </authorList>
    </citation>
    <scope>NUCLEOTIDE SEQUENCE</scope>
</reference>
<keyword evidence="7" id="KW-0732">Signal</keyword>
<sequence length="726" mass="81237">MRSNTFGSVMRISWVVAFITMVQTLVSGVPLTDNDLESEVSKGTWFIKYYLPSCGACKRLGPMWDNMVEKAKEQVEGSNFHFGEVDCSKELSSCANIRAVPTLYLYQNGEIVEEVPFGASTSEASLLDFVETHLNPDTDPDIPSDEDVLTDEDTEEVASIQPALSTSVSSLSLASTAMSKSASASEFSGSSVTKASKKLTSSPTSVASKKATLSSVSKVASTSSLPVTSVSASVDPKSAASKVQDAEFSIQTAPSFPKEKEEKENTEETEESKKSINPTGTSKALALDADIDAALTDKEGWFIQFYSSECDDCDDVSTAWYAMANRMRGKLNVAHINCAVSKRACKQYSIQYFPTFLFFKEEAFVEYVGLPNEGDLVSFAEEAANFEIREVELLDTVNAEKNGDVFFLYFYDDDSAEYLNIIRKTGIQLLGHANLYLTTSQQIAKKYRVVSFPKLIVVRDGIASYYPAKMAQDNKDYRRILGWMKNNWLPVLPELRTSNSKEIFNDESVVLFLLNPELDDFDETKRTAQKIATEFLDEEGRTYQSNWQKETDKKNSLVNEAEEKNDLEAIEAAKNFHVNGKPSPTRFAWVNGKFWAQWLRKFDIDIEATGPRVIVYNAAQDIYWDETAKGTPISIEKDTVFDIIKQVETDPDHLKFKILKKNLGVEYLESYGLNIRVLYMVLGIVTVGILVWYFSGRRARTLQRRRHSTPILPVSMRSTGNSGKFD</sequence>
<keyword evidence="9" id="KW-0413">Isomerase</keyword>
<dbReference type="AlphaFoldDB" id="D0EJL8"/>
<dbReference type="InterPro" id="IPR036249">
    <property type="entry name" value="Thioredoxin-like_sf"/>
</dbReference>
<evidence type="ECO:0000256" key="3">
    <source>
        <dbReference type="ARBA" id="ARBA00022989"/>
    </source>
</evidence>
<feature type="chain" id="PRO_5003007685" evidence="7">
    <location>
        <begin position="29"/>
        <end position="726"/>
    </location>
</feature>
<dbReference type="RefSeq" id="NP_595525.1">
    <property type="nucleotide sequence ID" value="NM_001021434.2"/>
</dbReference>
<feature type="transmembrane region" description="Helical" evidence="6">
    <location>
        <begin position="677"/>
        <end position="696"/>
    </location>
</feature>
<dbReference type="Pfam" id="PF00085">
    <property type="entry name" value="Thioredoxin"/>
    <property type="match status" value="2"/>
</dbReference>
<feature type="compositionally biased region" description="Acidic residues" evidence="5">
    <location>
        <begin position="138"/>
        <end position="153"/>
    </location>
</feature>
<comment type="subcellular location">
    <subcellularLocation>
        <location evidence="1">Membrane</location>
        <topology evidence="1">Single-pass membrane protein</topology>
    </subcellularLocation>
</comment>
<dbReference type="HOGENOM" id="CLU_021868_0_0_1"/>
<evidence type="ECO:0000313" key="9">
    <source>
        <dbReference type="EMBL" id="ACX31133.1"/>
    </source>
</evidence>
<organism evidence="9">
    <name type="scientific">Schizosaccharomyces pombe</name>
    <name type="common">Fission yeast</name>
    <dbReference type="NCBI Taxonomy" id="4896"/>
    <lineage>
        <taxon>Eukaryota</taxon>
        <taxon>Fungi</taxon>
        <taxon>Dikarya</taxon>
        <taxon>Ascomycota</taxon>
        <taxon>Taphrinomycotina</taxon>
        <taxon>Schizosaccharomycetes</taxon>
        <taxon>Schizosaccharomycetales</taxon>
        <taxon>Schizosaccharomycetaceae</taxon>
        <taxon>Schizosaccharomyces</taxon>
    </lineage>
</organism>